<dbReference type="InParanoid" id="A0A059CQ20"/>
<dbReference type="Gramene" id="KCW80296">
    <property type="protein sequence ID" value="KCW80296"/>
    <property type="gene ID" value="EUGRSUZ_C01654"/>
</dbReference>
<evidence type="ECO:0000256" key="2">
    <source>
        <dbReference type="ARBA" id="ARBA00022737"/>
    </source>
</evidence>
<evidence type="ECO:0000256" key="1">
    <source>
        <dbReference type="ARBA" id="ARBA00022614"/>
    </source>
</evidence>
<dbReference type="Pfam" id="PF00931">
    <property type="entry name" value="NB-ARC"/>
    <property type="match status" value="1"/>
</dbReference>
<dbReference type="GO" id="GO:0043531">
    <property type="term" value="F:ADP binding"/>
    <property type="evidence" value="ECO:0007669"/>
    <property type="project" value="InterPro"/>
</dbReference>
<dbReference type="InterPro" id="IPR027417">
    <property type="entry name" value="P-loop_NTPase"/>
</dbReference>
<dbReference type="InterPro" id="IPR055414">
    <property type="entry name" value="LRR_R13L4/SHOC2-like"/>
</dbReference>
<dbReference type="InterPro" id="IPR044974">
    <property type="entry name" value="Disease_R_plants"/>
</dbReference>
<name>A0A059CQ20_EUCGR</name>
<reference evidence="5" key="1">
    <citation type="submission" date="2013-07" db="EMBL/GenBank/DDBJ databases">
        <title>The genome of Eucalyptus grandis.</title>
        <authorList>
            <person name="Schmutz J."/>
            <person name="Hayes R."/>
            <person name="Myburg A."/>
            <person name="Tuskan G."/>
            <person name="Grattapaglia D."/>
            <person name="Rokhsar D.S."/>
        </authorList>
    </citation>
    <scope>NUCLEOTIDE SEQUENCE</scope>
    <source>
        <tissue evidence="5">Leaf extractions</tissue>
    </source>
</reference>
<dbReference type="Gene3D" id="3.40.50.300">
    <property type="entry name" value="P-loop containing nucleotide triphosphate hydrolases"/>
    <property type="match status" value="1"/>
</dbReference>
<dbReference type="Pfam" id="PF01582">
    <property type="entry name" value="TIR"/>
    <property type="match status" value="1"/>
</dbReference>
<dbReference type="InterPro" id="IPR032675">
    <property type="entry name" value="LRR_dom_sf"/>
</dbReference>
<dbReference type="GO" id="GO:0051707">
    <property type="term" value="P:response to other organism"/>
    <property type="evidence" value="ECO:0007669"/>
    <property type="project" value="UniProtKB-ARBA"/>
</dbReference>
<sequence>MKRKRSSSPETGSTSHGSSGTKYDVFLSFRGPDTRATFTDSLYHTLLDKGISVFIDKRGIDVGEEIGPEIYQAINDSKICIPIFSRDYASSSWCLRELEHMILHWKTNELEVMPIFYDVEPSDVKLETRVYADALTLHKEKHGPEIVQRWAEALKEVTGIKGWDTKNTGYRQFRKFMSLFDFAMSVKLKVSCVHISDHVVGMDESANEVVELLNVEFKDVRLIGMWGMGGIGKTTLAKVVYNKLSTNFDSCSGLLNVQSRLLSDIIGNVGVELSSIDHGKNMIKNRFCRKKVLIFLDDVDHENQLMALAAKEEWFGSGSRIVVTTRDKSVFCKLQDQFEHCLIYEVKELNNLTALQLFSKHAFRSNSPPNAFLSLSEKVIAKTGGLPLAIEVIGSLLCGKKEERVWQDTLKKMDYCQQRDVKEKLMLSFQALDHLQQQIFLDIACFLAGQDNSYSYYMWDDCGFFPSEGIDILLLMSLVKIGEGNELWMHDQLKDLGRSIVYEENCKDPTKGSRVWWAQQGGMNIVQQKKGTGTVAAYYYQSKKPLQDSILTSKDFIEVPNIRFLNLSRSTLSGDFGDLFSKLRWLNWFECPREMQATNFCPKNLVILDLRGSDSIDEHWGGWTQLKILWSTKRLVATRLKVLDLTYCEMLKEIPELSAFLSLEILILKGCEMLTKLSDSIGMLKYLVKLDVSFTSIVELPNSIVNLKSLKVLKIGGSCMQKLPYAIGMMEKLEEIYGEGCRKLEVIASDIVGLTSLELTETRVENVPMLPESLVATRLKVLDLSHCGMLKEISELSAFLSLEKLILKGCEMLTKLYDSIGMLKYLVELDVSYTSIIELPNSIVNLKSLKVLKIGGSCMQKLPDAIGMMEKLEEIYGEGCRKLEVIASDIVGLTSLELIETRVENVPMLPESLVATRLKVLNLSHCRMLKEIGELSAFFTLEKLILKGCEMLRKLSDLIGMLKYLVELDISCTSIVELPNSIVNLKSLKVLKIGGSYIQKLPDAIGMMEKLEEIYGEGCRKLEVIPSDIMRLPFLRILKLTDTCVENVPKLPQSSVATRLKVLNLSHCRMLKEIGELSAFLSLEKLILKGCEMLTKLSDSIGMLKYLVELDVSCTSIVELPNSIANLKSLKVLKIGGSCMQKLPDAIGMMEKLEEIDGEGCRKLEVIASDIVGLTSLELIETRVENVPMLPESLETYTVRPLRTLLELFGPMILLGFDQAMQIPKHCILCRIAPFLAIMKVQTT</sequence>
<dbReference type="PRINTS" id="PR00364">
    <property type="entry name" value="DISEASERSIST"/>
</dbReference>
<dbReference type="SUPFAM" id="SSF52540">
    <property type="entry name" value="P-loop containing nucleoside triphosphate hydrolases"/>
    <property type="match status" value="1"/>
</dbReference>
<gene>
    <name evidence="5" type="ORF">EUGRSUZ_C01654</name>
</gene>
<dbReference type="SMART" id="SM00255">
    <property type="entry name" value="TIR"/>
    <property type="match status" value="1"/>
</dbReference>
<evidence type="ECO:0000256" key="3">
    <source>
        <dbReference type="ARBA" id="ARBA00022821"/>
    </source>
</evidence>
<feature type="domain" description="TIR" evidence="4">
    <location>
        <begin position="21"/>
        <end position="177"/>
    </location>
</feature>
<dbReference type="EMBL" id="KK198755">
    <property type="protein sequence ID" value="KCW80296.1"/>
    <property type="molecule type" value="Genomic_DNA"/>
</dbReference>
<dbReference type="PANTHER" id="PTHR11017">
    <property type="entry name" value="LEUCINE-RICH REPEAT-CONTAINING PROTEIN"/>
    <property type="match status" value="1"/>
</dbReference>
<organism evidence="5">
    <name type="scientific">Eucalyptus grandis</name>
    <name type="common">Flooded gum</name>
    <dbReference type="NCBI Taxonomy" id="71139"/>
    <lineage>
        <taxon>Eukaryota</taxon>
        <taxon>Viridiplantae</taxon>
        <taxon>Streptophyta</taxon>
        <taxon>Embryophyta</taxon>
        <taxon>Tracheophyta</taxon>
        <taxon>Spermatophyta</taxon>
        <taxon>Magnoliopsida</taxon>
        <taxon>eudicotyledons</taxon>
        <taxon>Gunneridae</taxon>
        <taxon>Pentapetalae</taxon>
        <taxon>rosids</taxon>
        <taxon>malvids</taxon>
        <taxon>Myrtales</taxon>
        <taxon>Myrtaceae</taxon>
        <taxon>Myrtoideae</taxon>
        <taxon>Eucalypteae</taxon>
        <taxon>Eucalyptus</taxon>
    </lineage>
</organism>
<dbReference type="Gene3D" id="3.40.50.10140">
    <property type="entry name" value="Toll/interleukin-1 receptor homology (TIR) domain"/>
    <property type="match status" value="1"/>
</dbReference>
<dbReference type="PANTHER" id="PTHR11017:SF570">
    <property type="entry name" value="DISEASE RESISTANCE PROTEIN (TIR-NBS CLASS)-RELATED"/>
    <property type="match status" value="1"/>
</dbReference>
<dbReference type="Pfam" id="PF23598">
    <property type="entry name" value="LRR_14"/>
    <property type="match status" value="4"/>
</dbReference>
<dbReference type="InterPro" id="IPR058192">
    <property type="entry name" value="WHD_ROQ1-like"/>
</dbReference>
<dbReference type="GO" id="GO:0006952">
    <property type="term" value="P:defense response"/>
    <property type="evidence" value="ECO:0007669"/>
    <property type="project" value="UniProtKB-KW"/>
</dbReference>
<dbReference type="InterPro" id="IPR042197">
    <property type="entry name" value="Apaf_helical"/>
</dbReference>
<dbReference type="SUPFAM" id="SSF52200">
    <property type="entry name" value="Toll/Interleukin receptor TIR domain"/>
    <property type="match status" value="1"/>
</dbReference>
<keyword evidence="2" id="KW-0677">Repeat</keyword>
<dbReference type="Gene3D" id="1.10.8.430">
    <property type="entry name" value="Helical domain of apoptotic protease-activating factors"/>
    <property type="match status" value="1"/>
</dbReference>
<evidence type="ECO:0000259" key="4">
    <source>
        <dbReference type="PROSITE" id="PS50104"/>
    </source>
</evidence>
<dbReference type="InterPro" id="IPR002182">
    <property type="entry name" value="NB-ARC"/>
</dbReference>
<dbReference type="AlphaFoldDB" id="A0A059CQ20"/>
<keyword evidence="1" id="KW-0433">Leucine-rich repeat</keyword>
<dbReference type="Pfam" id="PF23282">
    <property type="entry name" value="WHD_ROQ1"/>
    <property type="match status" value="1"/>
</dbReference>
<dbReference type="SUPFAM" id="SSF52058">
    <property type="entry name" value="L domain-like"/>
    <property type="match status" value="3"/>
</dbReference>
<dbReference type="STRING" id="71139.A0A059CQ20"/>
<keyword evidence="3" id="KW-0611">Plant defense</keyword>
<evidence type="ECO:0000313" key="5">
    <source>
        <dbReference type="EMBL" id="KCW80296.1"/>
    </source>
</evidence>
<dbReference type="GO" id="GO:0007165">
    <property type="term" value="P:signal transduction"/>
    <property type="evidence" value="ECO:0007669"/>
    <property type="project" value="InterPro"/>
</dbReference>
<dbReference type="InterPro" id="IPR035897">
    <property type="entry name" value="Toll_tir_struct_dom_sf"/>
</dbReference>
<dbReference type="OMA" id="TCHANSG"/>
<protein>
    <recommendedName>
        <fullName evidence="4">TIR domain-containing protein</fullName>
    </recommendedName>
</protein>
<accession>A0A059CQ20</accession>
<dbReference type="Gene3D" id="3.80.10.10">
    <property type="entry name" value="Ribonuclease Inhibitor"/>
    <property type="match status" value="4"/>
</dbReference>
<dbReference type="PROSITE" id="PS50104">
    <property type="entry name" value="TIR"/>
    <property type="match status" value="1"/>
</dbReference>
<dbReference type="InterPro" id="IPR000157">
    <property type="entry name" value="TIR_dom"/>
</dbReference>
<proteinExistence type="predicted"/>